<evidence type="ECO:0008006" key="5">
    <source>
        <dbReference type="Google" id="ProtNLM"/>
    </source>
</evidence>
<proteinExistence type="predicted"/>
<gene>
    <name evidence="3" type="ORF">Enr10x_39210</name>
</gene>
<feature type="compositionally biased region" description="Basic and acidic residues" evidence="1">
    <location>
        <begin position="32"/>
        <end position="42"/>
    </location>
</feature>
<dbReference type="AlphaFoldDB" id="A0A517QAC1"/>
<dbReference type="Proteomes" id="UP000315647">
    <property type="component" value="Chromosome"/>
</dbReference>
<evidence type="ECO:0000256" key="1">
    <source>
        <dbReference type="SAM" id="MobiDB-lite"/>
    </source>
</evidence>
<feature type="compositionally biased region" description="Low complexity" evidence="1">
    <location>
        <begin position="47"/>
        <end position="56"/>
    </location>
</feature>
<keyword evidence="2" id="KW-0732">Signal</keyword>
<reference evidence="3 4" key="1">
    <citation type="submission" date="2019-03" db="EMBL/GenBank/DDBJ databases">
        <title>Deep-cultivation of Planctomycetes and their phenomic and genomic characterization uncovers novel biology.</title>
        <authorList>
            <person name="Wiegand S."/>
            <person name="Jogler M."/>
            <person name="Boedeker C."/>
            <person name="Pinto D."/>
            <person name="Vollmers J."/>
            <person name="Rivas-Marin E."/>
            <person name="Kohn T."/>
            <person name="Peeters S.H."/>
            <person name="Heuer A."/>
            <person name="Rast P."/>
            <person name="Oberbeckmann S."/>
            <person name="Bunk B."/>
            <person name="Jeske O."/>
            <person name="Meyerdierks A."/>
            <person name="Storesund J.E."/>
            <person name="Kallscheuer N."/>
            <person name="Luecker S."/>
            <person name="Lage O.M."/>
            <person name="Pohl T."/>
            <person name="Merkel B.J."/>
            <person name="Hornburger P."/>
            <person name="Mueller R.-W."/>
            <person name="Bruemmer F."/>
            <person name="Labrenz M."/>
            <person name="Spormann A.M."/>
            <person name="Op den Camp H."/>
            <person name="Overmann J."/>
            <person name="Amann R."/>
            <person name="Jetten M.S.M."/>
            <person name="Mascher T."/>
            <person name="Medema M.H."/>
            <person name="Devos D.P."/>
            <person name="Kaster A.-K."/>
            <person name="Ovreas L."/>
            <person name="Rohde M."/>
            <person name="Galperin M.Y."/>
            <person name="Jogler C."/>
        </authorList>
    </citation>
    <scope>NUCLEOTIDE SEQUENCE [LARGE SCALE GENOMIC DNA]</scope>
    <source>
        <strain evidence="3 4">Enr10</strain>
    </source>
</reference>
<dbReference type="EMBL" id="CP037421">
    <property type="protein sequence ID" value="QDT28577.1"/>
    <property type="molecule type" value="Genomic_DNA"/>
</dbReference>
<sequence precursor="true">MKYITLCLIGLILTLQGCALVPAPLQLSKKTVGDHKQKESKSHKLAKQQQKSAKAHPSLKERITLVDFKFFDQAQHKSKKPHKKKLTVPATGKVSTAFYNFISDDFDSGDFSQIDFSIINFRYDAVEIPWQGTTLMSFLVEHELDDAIVTTRAIINQKVEKDANDQAENAKQDAIRKGKSPAEAARAAELARAAEAAEVEKTENEKIMSILDLHPDVIVLKQGLIATLFPRAMLGYPQIANMPVVPGDAISTLDIDKQKLEAKSHLLSTTIDNSTDQTKIQYTLTGFAKQSGRISISEENKESNINDVTEKYSQEFNENVPAVTVVYRNYGGQLFRIIIPNQHYGALKFPDEAEADASEDEKEAAIKAQNNWNRYYRGYELMAIQDGDVIEFTTLDLLDLSSPVRAVSAVQ</sequence>
<feature type="chain" id="PRO_5022205073" description="Lipoprotein" evidence="2">
    <location>
        <begin position="20"/>
        <end position="411"/>
    </location>
</feature>
<name>A0A517QAC1_9PLAN</name>
<accession>A0A517QAC1</accession>
<dbReference type="PROSITE" id="PS51257">
    <property type="entry name" value="PROKAR_LIPOPROTEIN"/>
    <property type="match status" value="1"/>
</dbReference>
<evidence type="ECO:0000256" key="2">
    <source>
        <dbReference type="SAM" id="SignalP"/>
    </source>
</evidence>
<evidence type="ECO:0000313" key="3">
    <source>
        <dbReference type="EMBL" id="QDT28577.1"/>
    </source>
</evidence>
<keyword evidence="4" id="KW-1185">Reference proteome</keyword>
<evidence type="ECO:0000313" key="4">
    <source>
        <dbReference type="Proteomes" id="UP000315647"/>
    </source>
</evidence>
<dbReference type="RefSeq" id="WP_145451022.1">
    <property type="nucleotide sequence ID" value="NZ_CP037421.1"/>
</dbReference>
<feature type="signal peptide" evidence="2">
    <location>
        <begin position="1"/>
        <end position="19"/>
    </location>
</feature>
<feature type="region of interest" description="Disordered" evidence="1">
    <location>
        <begin position="32"/>
        <end position="57"/>
    </location>
</feature>
<organism evidence="3 4">
    <name type="scientific">Gimesia panareensis</name>
    <dbReference type="NCBI Taxonomy" id="2527978"/>
    <lineage>
        <taxon>Bacteria</taxon>
        <taxon>Pseudomonadati</taxon>
        <taxon>Planctomycetota</taxon>
        <taxon>Planctomycetia</taxon>
        <taxon>Planctomycetales</taxon>
        <taxon>Planctomycetaceae</taxon>
        <taxon>Gimesia</taxon>
    </lineage>
</organism>
<protein>
    <recommendedName>
        <fullName evidence="5">Lipoprotein</fullName>
    </recommendedName>
</protein>